<comment type="caution">
    <text evidence="2">The sequence shown here is derived from an EMBL/GenBank/DDBJ whole genome shotgun (WGS) entry which is preliminary data.</text>
</comment>
<dbReference type="EMBL" id="BSEV01000013">
    <property type="protein sequence ID" value="GLK11864.1"/>
    <property type="molecule type" value="Genomic_DNA"/>
</dbReference>
<dbReference type="Proteomes" id="UP001143474">
    <property type="component" value="Unassembled WGS sequence"/>
</dbReference>
<organism evidence="2 3">
    <name type="scientific">Streptosporangium carneum</name>
    <dbReference type="NCBI Taxonomy" id="47481"/>
    <lineage>
        <taxon>Bacteria</taxon>
        <taxon>Bacillati</taxon>
        <taxon>Actinomycetota</taxon>
        <taxon>Actinomycetes</taxon>
        <taxon>Streptosporangiales</taxon>
        <taxon>Streptosporangiaceae</taxon>
        <taxon>Streptosporangium</taxon>
    </lineage>
</organism>
<name>A0A9W6I619_9ACTN</name>
<reference evidence="2" key="1">
    <citation type="journal article" date="2014" name="Int. J. Syst. Evol. Microbiol.">
        <title>Complete genome sequence of Corynebacterium casei LMG S-19264T (=DSM 44701T), isolated from a smear-ripened cheese.</title>
        <authorList>
            <consortium name="US DOE Joint Genome Institute (JGI-PGF)"/>
            <person name="Walter F."/>
            <person name="Albersmeier A."/>
            <person name="Kalinowski J."/>
            <person name="Ruckert C."/>
        </authorList>
    </citation>
    <scope>NUCLEOTIDE SEQUENCE</scope>
    <source>
        <strain evidence="2">VKM Ac-2007</strain>
    </source>
</reference>
<keyword evidence="3" id="KW-1185">Reference proteome</keyword>
<feature type="compositionally biased region" description="Low complexity" evidence="1">
    <location>
        <begin position="21"/>
        <end position="39"/>
    </location>
</feature>
<reference evidence="2" key="2">
    <citation type="submission" date="2023-01" db="EMBL/GenBank/DDBJ databases">
        <authorList>
            <person name="Sun Q."/>
            <person name="Evtushenko L."/>
        </authorList>
    </citation>
    <scope>NUCLEOTIDE SEQUENCE</scope>
    <source>
        <strain evidence="2">VKM Ac-2007</strain>
    </source>
</reference>
<protein>
    <submittedName>
        <fullName evidence="2">Uncharacterized protein</fullName>
    </submittedName>
</protein>
<accession>A0A9W6I619</accession>
<gene>
    <name evidence="2" type="ORF">GCM10017600_52720</name>
</gene>
<feature type="region of interest" description="Disordered" evidence="1">
    <location>
        <begin position="1"/>
        <end position="40"/>
    </location>
</feature>
<proteinExistence type="predicted"/>
<evidence type="ECO:0000313" key="2">
    <source>
        <dbReference type="EMBL" id="GLK11864.1"/>
    </source>
</evidence>
<evidence type="ECO:0000313" key="3">
    <source>
        <dbReference type="Proteomes" id="UP001143474"/>
    </source>
</evidence>
<sequence>METPAPEGIRRAEPSRRSPARRAAAPRSPAGGSASPSKSDCANIIGFATVTAMKRAAVTTTPESVPAR</sequence>
<evidence type="ECO:0000256" key="1">
    <source>
        <dbReference type="SAM" id="MobiDB-lite"/>
    </source>
</evidence>
<dbReference type="AlphaFoldDB" id="A0A9W6I619"/>